<comment type="caution">
    <text evidence="1">The sequence shown here is derived from an EMBL/GenBank/DDBJ whole genome shotgun (WGS) entry which is preliminary data.</text>
</comment>
<reference evidence="1 2" key="1">
    <citation type="submission" date="2017-12" db="EMBL/GenBank/DDBJ databases">
        <title>Phylogenetic diversity of female urinary microbiome.</title>
        <authorList>
            <person name="Thomas-White K."/>
            <person name="Wolfe A.J."/>
        </authorList>
    </citation>
    <scope>NUCLEOTIDE SEQUENCE [LARGE SCALE GENOMIC DNA]</scope>
    <source>
        <strain evidence="1 2">UMB0064</strain>
    </source>
</reference>
<sequence length="61" mass="6790">METMQAGTAIQVLLDKDFCSQDIIWFQIVQQGLNVQALDEIVSVFTLGDMNSVAELAEKDK</sequence>
<name>A0A2I1M1N3_9BIFI</name>
<protein>
    <submittedName>
        <fullName evidence="1">Uncharacterized protein</fullName>
    </submittedName>
</protein>
<proteinExistence type="predicted"/>
<dbReference type="AlphaFoldDB" id="A0A2I1M1N3"/>
<accession>A0A2I1M1N3</accession>
<dbReference type="RefSeq" id="WP_049217286.1">
    <property type="nucleotide sequence ID" value="NZ_CBDEIH010000005.1"/>
</dbReference>
<organism evidence="1 2">
    <name type="scientific">Alloscardovia omnicolens</name>
    <dbReference type="NCBI Taxonomy" id="419015"/>
    <lineage>
        <taxon>Bacteria</taxon>
        <taxon>Bacillati</taxon>
        <taxon>Actinomycetota</taxon>
        <taxon>Actinomycetes</taxon>
        <taxon>Bifidobacteriales</taxon>
        <taxon>Bifidobacteriaceae</taxon>
        <taxon>Alloscardovia</taxon>
    </lineage>
</organism>
<evidence type="ECO:0000313" key="2">
    <source>
        <dbReference type="Proteomes" id="UP000242263"/>
    </source>
</evidence>
<gene>
    <name evidence="1" type="ORF">CYJ32_07695</name>
</gene>
<dbReference type="Proteomes" id="UP000242263">
    <property type="component" value="Unassembled WGS sequence"/>
</dbReference>
<evidence type="ECO:0000313" key="1">
    <source>
        <dbReference type="EMBL" id="PKZ14014.1"/>
    </source>
</evidence>
<dbReference type="EMBL" id="PKGU01000007">
    <property type="protein sequence ID" value="PKZ14014.1"/>
    <property type="molecule type" value="Genomic_DNA"/>
</dbReference>